<dbReference type="InterPro" id="IPR026325">
    <property type="entry name" value="DUF932"/>
</dbReference>
<dbReference type="RefSeq" id="WP_149106261.1">
    <property type="nucleotide sequence ID" value="NZ_JBHLWO010000004.1"/>
</dbReference>
<accession>A0ABV6HQG1</accession>
<dbReference type="Proteomes" id="UP001589774">
    <property type="component" value="Unassembled WGS sequence"/>
</dbReference>
<proteinExistence type="predicted"/>
<dbReference type="NCBIfam" id="TIGR03299">
    <property type="entry name" value="LGT_TIGR03299"/>
    <property type="match status" value="1"/>
</dbReference>
<evidence type="ECO:0000313" key="1">
    <source>
        <dbReference type="EMBL" id="MFC0321129.1"/>
    </source>
</evidence>
<protein>
    <submittedName>
        <fullName evidence="1">DUF932 domain-containing protein</fullName>
    </submittedName>
</protein>
<evidence type="ECO:0000313" key="2">
    <source>
        <dbReference type="Proteomes" id="UP001589774"/>
    </source>
</evidence>
<comment type="caution">
    <text evidence="1">The sequence shown here is derived from an EMBL/GenBank/DDBJ whole genome shotgun (WGS) entry which is preliminary data.</text>
</comment>
<gene>
    <name evidence="1" type="ORF">ACFFI0_22600</name>
</gene>
<sequence length="343" mass="38363">MAHNINYNSEMGEHSFFSVKEIPWHGLGTILQDYPTSEEAIKYAGLNYEVAKSPNKQVFPSGKEQFSENSFFTYRTDNEEVLGENVGKDYEVVQNVFAFEFFDSIVGAKNGILYETAGVLGKGERIFITAKLPDFIRVGRDDLIDQYIFLTTAHDGTNSITAAFTPIRIVCNNSLNAALRATERIVKIRHTVSAHEKLKKAHKLLGISHTVGCELQEIFNHWSKIRITDTNVKRLIQLALASNKEALDKIYSNREEELSTQFNKKIDVALEYAFNNPSQTDPTTRGTLYGCYNAVTGYLQNVHDYGSGENKLKSLMCGISQQQTQTAFDLCNGFAQVGAAALN</sequence>
<name>A0ABV6HQG1_9SPHI</name>
<dbReference type="EMBL" id="JBHLWO010000004">
    <property type="protein sequence ID" value="MFC0321129.1"/>
    <property type="molecule type" value="Genomic_DNA"/>
</dbReference>
<dbReference type="InterPro" id="IPR017686">
    <property type="entry name" value="Phg/plasmid-like_prot"/>
</dbReference>
<organism evidence="1 2">
    <name type="scientific">Olivibacter oleidegradans</name>
    <dbReference type="NCBI Taxonomy" id="760123"/>
    <lineage>
        <taxon>Bacteria</taxon>
        <taxon>Pseudomonadati</taxon>
        <taxon>Bacteroidota</taxon>
        <taxon>Sphingobacteriia</taxon>
        <taxon>Sphingobacteriales</taxon>
        <taxon>Sphingobacteriaceae</taxon>
        <taxon>Olivibacter</taxon>
    </lineage>
</organism>
<reference evidence="1 2" key="1">
    <citation type="submission" date="2024-09" db="EMBL/GenBank/DDBJ databases">
        <authorList>
            <person name="Sun Q."/>
            <person name="Mori K."/>
        </authorList>
    </citation>
    <scope>NUCLEOTIDE SEQUENCE [LARGE SCALE GENOMIC DNA]</scope>
    <source>
        <strain evidence="1 2">CCM 7765</strain>
    </source>
</reference>
<dbReference type="Pfam" id="PF06067">
    <property type="entry name" value="DUF932"/>
    <property type="match status" value="1"/>
</dbReference>
<keyword evidence="2" id="KW-1185">Reference proteome</keyword>